<evidence type="ECO:0000256" key="8">
    <source>
        <dbReference type="ARBA" id="ARBA00023136"/>
    </source>
</evidence>
<dbReference type="FunFam" id="3.40.50.300:FF:000299">
    <property type="entry name" value="ABC transporter ATP-binding protein/permease"/>
    <property type="match status" value="1"/>
</dbReference>
<dbReference type="Proteomes" id="UP000468735">
    <property type="component" value="Unassembled WGS sequence"/>
</dbReference>
<reference evidence="14 15" key="1">
    <citation type="submission" date="2019-09" db="EMBL/GenBank/DDBJ databases">
        <title>Actinomadura physcomitrii sp. nov., a novel actinomycete isolated from moss [Physcomitrium sphaericum (Ludw) Fuernr].</title>
        <authorList>
            <person name="Zhuang X."/>
            <person name="Liu C."/>
        </authorList>
    </citation>
    <scope>NUCLEOTIDE SEQUENCE [LARGE SCALE GENOMIC DNA]</scope>
    <source>
        <strain evidence="14 15">HMC1</strain>
    </source>
</reference>
<keyword evidence="5" id="KW-0547">Nucleotide-binding</keyword>
<evidence type="ECO:0000256" key="6">
    <source>
        <dbReference type="ARBA" id="ARBA00022840"/>
    </source>
</evidence>
<name>A0A6H9YRH3_9ACTN</name>
<dbReference type="GO" id="GO:0034040">
    <property type="term" value="F:ATPase-coupled lipid transmembrane transporter activity"/>
    <property type="evidence" value="ECO:0007669"/>
    <property type="project" value="TreeGrafter"/>
</dbReference>
<keyword evidence="7 11" id="KW-1133">Transmembrane helix</keyword>
<evidence type="ECO:0000259" key="12">
    <source>
        <dbReference type="PROSITE" id="PS50893"/>
    </source>
</evidence>
<evidence type="ECO:0000256" key="11">
    <source>
        <dbReference type="SAM" id="Phobius"/>
    </source>
</evidence>
<sequence>MRVLGVAIRAEPKVFTVSVLGSALYAAMTVATATVLGRVTEEVVLPAFRTGDTTAGALAGAAVAIVGVALFKALGVAARRFYAGLMQYRMQARYRRAVTRQYLRLPLAWHHRHPTGQLLSNANADVEAAWAPLAPLPMAVGVVFMLLIAAVSIVLTDLTVAVVGFLVFPAIALLNVVYQRRLAPVATRAQQLRAEVSEVAHESFEGGLVVKTLGREQAETERFAERADALRDANVAVGRVRGLFDPILEALPNLGVLAVLLIGSVRLEAGAMTAGDLVNVAYLFTLLAWPIRALGWVLAEVPRSVVGWTRVRSVLDATGDLPYGPHSLDGAGRAAELEVRELRFAYESDDESGDESDDGSKRHVLHDVSFAARPGQTIAVVGPTGSGKSTLTSLLVRLVDPADGSVLLDGMDVRDIRQGGVAETAALVPQQTFLFDDTVRGNVVLNLDVPDERVWEALRLAQADGFVAALADGLDTKVGERGATLSGGQRQRLALARALVRRPRLLILDDATSSVDPQVEARILNGLREAQQSEDGPGATVVVVAYRKATISLADEVVYIEHGRVLDRGSHSELLRRSEGYRNLVNAYERAEEEHEALESGDDERQDGEREDSDIKGSDIEGSEEALT</sequence>
<proteinExistence type="inferred from homology"/>
<keyword evidence="15" id="KW-1185">Reference proteome</keyword>
<evidence type="ECO:0000256" key="9">
    <source>
        <dbReference type="ARBA" id="ARBA00061644"/>
    </source>
</evidence>
<feature type="transmembrane region" description="Helical" evidence="11">
    <location>
        <begin position="279"/>
        <end position="299"/>
    </location>
</feature>
<evidence type="ECO:0000256" key="1">
    <source>
        <dbReference type="ARBA" id="ARBA00004651"/>
    </source>
</evidence>
<comment type="caution">
    <text evidence="14">The sequence shown here is derived from an EMBL/GenBank/DDBJ whole genome shotgun (WGS) entry which is preliminary data.</text>
</comment>
<dbReference type="EMBL" id="WBMT01000021">
    <property type="protein sequence ID" value="KAB2342804.1"/>
    <property type="molecule type" value="Genomic_DNA"/>
</dbReference>
<evidence type="ECO:0000256" key="2">
    <source>
        <dbReference type="ARBA" id="ARBA00022448"/>
    </source>
</evidence>
<organism evidence="14 15">
    <name type="scientific">Actinomadura rudentiformis</name>
    <dbReference type="NCBI Taxonomy" id="359158"/>
    <lineage>
        <taxon>Bacteria</taxon>
        <taxon>Bacillati</taxon>
        <taxon>Actinomycetota</taxon>
        <taxon>Actinomycetes</taxon>
        <taxon>Streptosporangiales</taxon>
        <taxon>Thermomonosporaceae</taxon>
        <taxon>Actinomadura</taxon>
    </lineage>
</organism>
<feature type="domain" description="ABC transmembrane type-1" evidence="13">
    <location>
        <begin position="17"/>
        <end position="303"/>
    </location>
</feature>
<feature type="transmembrane region" description="Helical" evidence="11">
    <location>
        <begin position="160"/>
        <end position="178"/>
    </location>
</feature>
<dbReference type="SUPFAM" id="SSF52540">
    <property type="entry name" value="P-loop containing nucleoside triphosphate hydrolases"/>
    <property type="match status" value="1"/>
</dbReference>
<dbReference type="SUPFAM" id="SSF90123">
    <property type="entry name" value="ABC transporter transmembrane region"/>
    <property type="match status" value="1"/>
</dbReference>
<accession>A0A6H9YRH3</accession>
<dbReference type="GO" id="GO:0140359">
    <property type="term" value="F:ABC-type transporter activity"/>
    <property type="evidence" value="ECO:0007669"/>
    <property type="project" value="InterPro"/>
</dbReference>
<dbReference type="InterPro" id="IPR036640">
    <property type="entry name" value="ABC1_TM_sf"/>
</dbReference>
<feature type="region of interest" description="Disordered" evidence="10">
    <location>
        <begin position="592"/>
        <end position="628"/>
    </location>
</feature>
<dbReference type="RefSeq" id="WP_151566980.1">
    <property type="nucleotide sequence ID" value="NZ_WBMT01000021.1"/>
</dbReference>
<dbReference type="Gene3D" id="3.40.50.300">
    <property type="entry name" value="P-loop containing nucleotide triphosphate hydrolases"/>
    <property type="match status" value="1"/>
</dbReference>
<dbReference type="InterPro" id="IPR011527">
    <property type="entry name" value="ABC1_TM_dom"/>
</dbReference>
<dbReference type="PROSITE" id="PS00211">
    <property type="entry name" value="ABC_TRANSPORTER_1"/>
    <property type="match status" value="1"/>
</dbReference>
<keyword evidence="6 14" id="KW-0067">ATP-binding</keyword>
<dbReference type="InterPro" id="IPR003439">
    <property type="entry name" value="ABC_transporter-like_ATP-bd"/>
</dbReference>
<comment type="similarity">
    <text evidence="9">Belongs to the ABC transporter superfamily. Lipid exporter (TC 3.A.1.106) family.</text>
</comment>
<dbReference type="InterPro" id="IPR017871">
    <property type="entry name" value="ABC_transporter-like_CS"/>
</dbReference>
<dbReference type="PROSITE" id="PS50893">
    <property type="entry name" value="ABC_TRANSPORTER_2"/>
    <property type="match status" value="1"/>
</dbReference>
<feature type="transmembrane region" description="Helical" evidence="11">
    <location>
        <begin position="57"/>
        <end position="82"/>
    </location>
</feature>
<dbReference type="SMART" id="SM00382">
    <property type="entry name" value="AAA"/>
    <property type="match status" value="1"/>
</dbReference>
<dbReference type="InterPro" id="IPR039421">
    <property type="entry name" value="Type_1_exporter"/>
</dbReference>
<dbReference type="PROSITE" id="PS50929">
    <property type="entry name" value="ABC_TM1F"/>
    <property type="match status" value="1"/>
</dbReference>
<feature type="transmembrane region" description="Helical" evidence="11">
    <location>
        <begin position="133"/>
        <end position="154"/>
    </location>
</feature>
<dbReference type="InterPro" id="IPR027417">
    <property type="entry name" value="P-loop_NTPase"/>
</dbReference>
<dbReference type="AlphaFoldDB" id="A0A6H9YRH3"/>
<evidence type="ECO:0000259" key="13">
    <source>
        <dbReference type="PROSITE" id="PS50929"/>
    </source>
</evidence>
<evidence type="ECO:0000313" key="14">
    <source>
        <dbReference type="EMBL" id="KAB2342804.1"/>
    </source>
</evidence>
<dbReference type="GO" id="GO:0005886">
    <property type="term" value="C:plasma membrane"/>
    <property type="evidence" value="ECO:0007669"/>
    <property type="project" value="UniProtKB-SubCell"/>
</dbReference>
<dbReference type="PANTHER" id="PTHR24221:SF654">
    <property type="entry name" value="ATP-BINDING CASSETTE SUB-FAMILY B MEMBER 6"/>
    <property type="match status" value="1"/>
</dbReference>
<gene>
    <name evidence="14" type="ORF">F8566_37625</name>
</gene>
<dbReference type="GO" id="GO:0016887">
    <property type="term" value="F:ATP hydrolysis activity"/>
    <property type="evidence" value="ECO:0007669"/>
    <property type="project" value="InterPro"/>
</dbReference>
<feature type="compositionally biased region" description="Acidic residues" evidence="10">
    <location>
        <begin position="594"/>
        <end position="612"/>
    </location>
</feature>
<feature type="domain" description="ABC transporter" evidence="12">
    <location>
        <begin position="337"/>
        <end position="587"/>
    </location>
</feature>
<keyword evidence="3" id="KW-1003">Cell membrane</keyword>
<dbReference type="Pfam" id="PF00664">
    <property type="entry name" value="ABC_membrane"/>
    <property type="match status" value="1"/>
</dbReference>
<evidence type="ECO:0000256" key="5">
    <source>
        <dbReference type="ARBA" id="ARBA00022741"/>
    </source>
</evidence>
<evidence type="ECO:0000256" key="3">
    <source>
        <dbReference type="ARBA" id="ARBA00022475"/>
    </source>
</evidence>
<keyword evidence="8 11" id="KW-0472">Membrane</keyword>
<dbReference type="Gene3D" id="1.20.1560.10">
    <property type="entry name" value="ABC transporter type 1, transmembrane domain"/>
    <property type="match status" value="1"/>
</dbReference>
<evidence type="ECO:0000256" key="10">
    <source>
        <dbReference type="SAM" id="MobiDB-lite"/>
    </source>
</evidence>
<dbReference type="PANTHER" id="PTHR24221">
    <property type="entry name" value="ATP-BINDING CASSETTE SUB-FAMILY B"/>
    <property type="match status" value="1"/>
</dbReference>
<evidence type="ECO:0000313" key="15">
    <source>
        <dbReference type="Proteomes" id="UP000468735"/>
    </source>
</evidence>
<protein>
    <submittedName>
        <fullName evidence="14">ABC transporter ATP-binding protein</fullName>
    </submittedName>
</protein>
<comment type="subcellular location">
    <subcellularLocation>
        <location evidence="1">Cell membrane</location>
        <topology evidence="1">Multi-pass membrane protein</topology>
    </subcellularLocation>
</comment>
<dbReference type="InterPro" id="IPR003593">
    <property type="entry name" value="AAA+_ATPase"/>
</dbReference>
<dbReference type="OrthoDB" id="9806127at2"/>
<evidence type="ECO:0000256" key="4">
    <source>
        <dbReference type="ARBA" id="ARBA00022692"/>
    </source>
</evidence>
<keyword evidence="4 11" id="KW-0812">Transmembrane</keyword>
<dbReference type="GO" id="GO:0005524">
    <property type="term" value="F:ATP binding"/>
    <property type="evidence" value="ECO:0007669"/>
    <property type="project" value="UniProtKB-KW"/>
</dbReference>
<evidence type="ECO:0000256" key="7">
    <source>
        <dbReference type="ARBA" id="ARBA00022989"/>
    </source>
</evidence>
<dbReference type="Pfam" id="PF00005">
    <property type="entry name" value="ABC_tran"/>
    <property type="match status" value="1"/>
</dbReference>
<keyword evidence="2" id="KW-0813">Transport</keyword>